<dbReference type="InterPro" id="IPR002371">
    <property type="entry name" value="FlgK"/>
</dbReference>
<comment type="similarity">
    <text evidence="2">Belongs to the flagella basal body rod proteins family.</text>
</comment>
<dbReference type="Proteomes" id="UP000251584">
    <property type="component" value="Unassembled WGS sequence"/>
</dbReference>
<name>A0A2X2X7I7_CITKO</name>
<evidence type="ECO:0000259" key="5">
    <source>
        <dbReference type="Pfam" id="PF00460"/>
    </source>
</evidence>
<comment type="subcellular location">
    <subcellularLocation>
        <location evidence="1">Bacterial flagellum</location>
    </subcellularLocation>
</comment>
<dbReference type="EMBL" id="UAVY01000001">
    <property type="protein sequence ID" value="SQB21839.1"/>
    <property type="molecule type" value="Genomic_DNA"/>
</dbReference>
<evidence type="ECO:0000313" key="6">
    <source>
        <dbReference type="EMBL" id="SQB21839.1"/>
    </source>
</evidence>
<feature type="region of interest" description="Disordered" evidence="4">
    <location>
        <begin position="49"/>
        <end position="71"/>
    </location>
</feature>
<evidence type="ECO:0000313" key="7">
    <source>
        <dbReference type="Proteomes" id="UP000251584"/>
    </source>
</evidence>
<accession>A0A2X2X7I7</accession>
<organism evidence="6 7">
    <name type="scientific">Citrobacter koseri</name>
    <name type="common">Citrobacter diversus</name>
    <dbReference type="NCBI Taxonomy" id="545"/>
    <lineage>
        <taxon>Bacteria</taxon>
        <taxon>Pseudomonadati</taxon>
        <taxon>Pseudomonadota</taxon>
        <taxon>Gammaproteobacteria</taxon>
        <taxon>Enterobacterales</taxon>
        <taxon>Enterobacteriaceae</taxon>
        <taxon>Citrobacter</taxon>
    </lineage>
</organism>
<keyword evidence="6" id="KW-0966">Cell projection</keyword>
<sequence length="71" mass="7537">MSMINIAFSGLQAAQVGMNVTSMNIANLLTPGYSRQGIIQSSIGPMGGSGFYRRERGTGRQYSPHLQSVSG</sequence>
<keyword evidence="6" id="KW-0969">Cilium</keyword>
<reference evidence="6 7" key="1">
    <citation type="submission" date="2018-06" db="EMBL/GenBank/DDBJ databases">
        <authorList>
            <consortium name="Pathogen Informatics"/>
            <person name="Doyle S."/>
        </authorList>
    </citation>
    <scope>NUCLEOTIDE SEQUENCE [LARGE SCALE GENOMIC DNA]</scope>
    <source>
        <strain evidence="6 7">NCTC10786</strain>
    </source>
</reference>
<keyword evidence="6" id="KW-0282">Flagellum</keyword>
<dbReference type="AlphaFoldDB" id="A0A2X2X7I7"/>
<gene>
    <name evidence="6" type="primary">flgK_2</name>
    <name evidence="6" type="ORF">NCTC10786_01061</name>
</gene>
<keyword evidence="3" id="KW-0975">Bacterial flagellum</keyword>
<dbReference type="InterPro" id="IPR001444">
    <property type="entry name" value="Flag_bb_rod_N"/>
</dbReference>
<dbReference type="Pfam" id="PF00460">
    <property type="entry name" value="Flg_bb_rod"/>
    <property type="match status" value="1"/>
</dbReference>
<dbReference type="GO" id="GO:0044780">
    <property type="term" value="P:bacterial-type flagellum assembly"/>
    <property type="evidence" value="ECO:0007669"/>
    <property type="project" value="InterPro"/>
</dbReference>
<proteinExistence type="inferred from homology"/>
<feature type="domain" description="Flagellar basal body rod protein N-terminal" evidence="5">
    <location>
        <begin position="4"/>
        <end position="33"/>
    </location>
</feature>
<evidence type="ECO:0000256" key="3">
    <source>
        <dbReference type="ARBA" id="ARBA00023143"/>
    </source>
</evidence>
<dbReference type="PANTHER" id="PTHR30033:SF1">
    <property type="entry name" value="FLAGELLAR HOOK-ASSOCIATED PROTEIN 1"/>
    <property type="match status" value="1"/>
</dbReference>
<dbReference type="GO" id="GO:0009424">
    <property type="term" value="C:bacterial-type flagellum hook"/>
    <property type="evidence" value="ECO:0007669"/>
    <property type="project" value="InterPro"/>
</dbReference>
<dbReference type="GO" id="GO:0005198">
    <property type="term" value="F:structural molecule activity"/>
    <property type="evidence" value="ECO:0007669"/>
    <property type="project" value="InterPro"/>
</dbReference>
<evidence type="ECO:0000256" key="4">
    <source>
        <dbReference type="SAM" id="MobiDB-lite"/>
    </source>
</evidence>
<feature type="compositionally biased region" description="Polar residues" evidence="4">
    <location>
        <begin position="60"/>
        <end position="71"/>
    </location>
</feature>
<evidence type="ECO:0000256" key="2">
    <source>
        <dbReference type="ARBA" id="ARBA00009677"/>
    </source>
</evidence>
<dbReference type="PANTHER" id="PTHR30033">
    <property type="entry name" value="FLAGELLAR HOOK-ASSOCIATED PROTEIN 1"/>
    <property type="match status" value="1"/>
</dbReference>
<evidence type="ECO:0000256" key="1">
    <source>
        <dbReference type="ARBA" id="ARBA00004365"/>
    </source>
</evidence>
<protein>
    <submittedName>
        <fullName evidence="6">Flagellar hook-associated protein FlgK</fullName>
    </submittedName>
</protein>